<evidence type="ECO:0000256" key="1">
    <source>
        <dbReference type="ARBA" id="ARBA00004496"/>
    </source>
</evidence>
<evidence type="ECO:0000256" key="2">
    <source>
        <dbReference type="ARBA" id="ARBA00022490"/>
    </source>
</evidence>
<keyword evidence="2" id="KW-0963">Cytoplasm</keyword>
<dbReference type="InterPro" id="IPR001867">
    <property type="entry name" value="OmpR/PhoB-type_DNA-bd"/>
</dbReference>
<dbReference type="InterPro" id="IPR001789">
    <property type="entry name" value="Sig_transdc_resp-reg_receiver"/>
</dbReference>
<dbReference type="SUPFAM" id="SSF52172">
    <property type="entry name" value="CheY-like"/>
    <property type="match status" value="1"/>
</dbReference>
<dbReference type="PANTHER" id="PTHR48111">
    <property type="entry name" value="REGULATOR OF RPOS"/>
    <property type="match status" value="1"/>
</dbReference>
<evidence type="ECO:0000259" key="11">
    <source>
        <dbReference type="PROSITE" id="PS51755"/>
    </source>
</evidence>
<evidence type="ECO:0000256" key="4">
    <source>
        <dbReference type="ARBA" id="ARBA00023012"/>
    </source>
</evidence>
<evidence type="ECO:0000259" key="10">
    <source>
        <dbReference type="PROSITE" id="PS50110"/>
    </source>
</evidence>
<keyword evidence="4" id="KW-0902">Two-component regulatory system</keyword>
<dbReference type="CDD" id="cd00383">
    <property type="entry name" value="trans_reg_C"/>
    <property type="match status" value="1"/>
</dbReference>
<dbReference type="Gene3D" id="6.10.250.690">
    <property type="match status" value="1"/>
</dbReference>
<evidence type="ECO:0000256" key="7">
    <source>
        <dbReference type="ARBA" id="ARBA00023163"/>
    </source>
</evidence>
<comment type="caution">
    <text evidence="12">The sequence shown here is derived from an EMBL/GenBank/DDBJ whole genome shotgun (WGS) entry which is preliminary data.</text>
</comment>
<keyword evidence="5" id="KW-0805">Transcription regulation</keyword>
<evidence type="ECO:0000256" key="6">
    <source>
        <dbReference type="ARBA" id="ARBA00023125"/>
    </source>
</evidence>
<accession>A0A3E0TVR6</accession>
<organism evidence="12 13">
    <name type="scientific">Thalassotalea euphylliae</name>
    <dbReference type="NCBI Taxonomy" id="1655234"/>
    <lineage>
        <taxon>Bacteria</taxon>
        <taxon>Pseudomonadati</taxon>
        <taxon>Pseudomonadota</taxon>
        <taxon>Gammaproteobacteria</taxon>
        <taxon>Alteromonadales</taxon>
        <taxon>Colwelliaceae</taxon>
        <taxon>Thalassotalea</taxon>
    </lineage>
</organism>
<dbReference type="SMART" id="SM00862">
    <property type="entry name" value="Trans_reg_C"/>
    <property type="match status" value="1"/>
</dbReference>
<keyword evidence="3 8" id="KW-0597">Phosphoprotein</keyword>
<dbReference type="Gene3D" id="3.40.50.2300">
    <property type="match status" value="1"/>
</dbReference>
<keyword evidence="7" id="KW-0804">Transcription</keyword>
<dbReference type="PROSITE" id="PS50110">
    <property type="entry name" value="RESPONSE_REGULATORY"/>
    <property type="match status" value="1"/>
</dbReference>
<reference evidence="12 13" key="1">
    <citation type="submission" date="2018-08" db="EMBL/GenBank/DDBJ databases">
        <title>Thalassotalea euphylliae genome.</title>
        <authorList>
            <person name="Summers S."/>
            <person name="Rice S.A."/>
            <person name="Freckelton M.L."/>
            <person name="Nedved B.T."/>
            <person name="Hadfield M.G."/>
        </authorList>
    </citation>
    <scope>NUCLEOTIDE SEQUENCE [LARGE SCALE GENOMIC DNA]</scope>
    <source>
        <strain evidence="12 13">H1</strain>
    </source>
</reference>
<proteinExistence type="predicted"/>
<dbReference type="GO" id="GO:0000976">
    <property type="term" value="F:transcription cis-regulatory region binding"/>
    <property type="evidence" value="ECO:0007669"/>
    <property type="project" value="TreeGrafter"/>
</dbReference>
<feature type="DNA-binding region" description="OmpR/PhoB-type" evidence="9">
    <location>
        <begin position="130"/>
        <end position="228"/>
    </location>
</feature>
<comment type="subcellular location">
    <subcellularLocation>
        <location evidence="1">Cytoplasm</location>
    </subcellularLocation>
</comment>
<dbReference type="PANTHER" id="PTHR48111:SF39">
    <property type="entry name" value="TRANSCRIPTIONAL REGULATORY PROTEIN CPXR"/>
    <property type="match status" value="1"/>
</dbReference>
<keyword evidence="6 9" id="KW-0238">DNA-binding</keyword>
<dbReference type="GO" id="GO:0005829">
    <property type="term" value="C:cytosol"/>
    <property type="evidence" value="ECO:0007669"/>
    <property type="project" value="TreeGrafter"/>
</dbReference>
<dbReference type="InterPro" id="IPR039420">
    <property type="entry name" value="WalR-like"/>
</dbReference>
<feature type="domain" description="OmpR/PhoB-type" evidence="11">
    <location>
        <begin position="130"/>
        <end position="228"/>
    </location>
</feature>
<feature type="domain" description="Response regulatory" evidence="10">
    <location>
        <begin position="4"/>
        <end position="117"/>
    </location>
</feature>
<dbReference type="OrthoDB" id="9802426at2"/>
<dbReference type="GO" id="GO:0032993">
    <property type="term" value="C:protein-DNA complex"/>
    <property type="evidence" value="ECO:0007669"/>
    <property type="project" value="TreeGrafter"/>
</dbReference>
<evidence type="ECO:0000256" key="3">
    <source>
        <dbReference type="ARBA" id="ARBA00022553"/>
    </source>
</evidence>
<sequence>MTKHILIIDDDIELSELLSSYLSAEGFTITCRHDGASGLAKAFDQDIDLILLDVMMPKLNGFDVLKALGGKHSIPILMLTAKGDDSDRILGLELGADDYLPKPFHHQELLARIKAIFRRIDITKQHTGNSSLLNINDVVIDNATRQVKCADHLLELTGTEFEILFELMSQHSVIVSKEQLSQHVLGRKLSPFDRSIDMHVSNIRRKISQYASDDKIKTVRGAGYIFLAGDKLD</sequence>
<dbReference type="SUPFAM" id="SSF46894">
    <property type="entry name" value="C-terminal effector domain of the bipartite response regulators"/>
    <property type="match status" value="1"/>
</dbReference>
<evidence type="ECO:0000313" key="13">
    <source>
        <dbReference type="Proteomes" id="UP000256478"/>
    </source>
</evidence>
<gene>
    <name evidence="12" type="ORF">DXX93_19560</name>
</gene>
<dbReference type="InterPro" id="IPR036388">
    <property type="entry name" value="WH-like_DNA-bd_sf"/>
</dbReference>
<dbReference type="PROSITE" id="PS51755">
    <property type="entry name" value="OMPR_PHOB"/>
    <property type="match status" value="1"/>
</dbReference>
<protein>
    <submittedName>
        <fullName evidence="12">Response regulator</fullName>
    </submittedName>
</protein>
<dbReference type="SMART" id="SM00448">
    <property type="entry name" value="REC"/>
    <property type="match status" value="1"/>
</dbReference>
<dbReference type="Pfam" id="PF00072">
    <property type="entry name" value="Response_reg"/>
    <property type="match status" value="1"/>
</dbReference>
<dbReference type="GO" id="GO:0000156">
    <property type="term" value="F:phosphorelay response regulator activity"/>
    <property type="evidence" value="ECO:0007669"/>
    <property type="project" value="TreeGrafter"/>
</dbReference>
<name>A0A3E0TVR6_9GAMM</name>
<dbReference type="InterPro" id="IPR011006">
    <property type="entry name" value="CheY-like_superfamily"/>
</dbReference>
<dbReference type="RefSeq" id="WP_116009576.1">
    <property type="nucleotide sequence ID" value="NZ_QUOU01000001.1"/>
</dbReference>
<dbReference type="InterPro" id="IPR016032">
    <property type="entry name" value="Sig_transdc_resp-reg_C-effctor"/>
</dbReference>
<evidence type="ECO:0000256" key="8">
    <source>
        <dbReference type="PROSITE-ProRule" id="PRU00169"/>
    </source>
</evidence>
<dbReference type="FunFam" id="3.40.50.2300:FF:000001">
    <property type="entry name" value="DNA-binding response regulator PhoB"/>
    <property type="match status" value="1"/>
</dbReference>
<feature type="modified residue" description="4-aspartylphosphate" evidence="8">
    <location>
        <position position="53"/>
    </location>
</feature>
<dbReference type="Pfam" id="PF00486">
    <property type="entry name" value="Trans_reg_C"/>
    <property type="match status" value="1"/>
</dbReference>
<dbReference type="EMBL" id="QUOU01000001">
    <property type="protein sequence ID" value="REL28544.1"/>
    <property type="molecule type" value="Genomic_DNA"/>
</dbReference>
<dbReference type="Proteomes" id="UP000256478">
    <property type="component" value="Unassembled WGS sequence"/>
</dbReference>
<dbReference type="Gene3D" id="1.10.10.10">
    <property type="entry name" value="Winged helix-like DNA-binding domain superfamily/Winged helix DNA-binding domain"/>
    <property type="match status" value="1"/>
</dbReference>
<dbReference type="AlphaFoldDB" id="A0A3E0TVR6"/>
<evidence type="ECO:0000313" key="12">
    <source>
        <dbReference type="EMBL" id="REL28544.1"/>
    </source>
</evidence>
<dbReference type="GO" id="GO:0006355">
    <property type="term" value="P:regulation of DNA-templated transcription"/>
    <property type="evidence" value="ECO:0007669"/>
    <property type="project" value="InterPro"/>
</dbReference>
<evidence type="ECO:0000256" key="9">
    <source>
        <dbReference type="PROSITE-ProRule" id="PRU01091"/>
    </source>
</evidence>
<evidence type="ECO:0000256" key="5">
    <source>
        <dbReference type="ARBA" id="ARBA00023015"/>
    </source>
</evidence>